<feature type="compositionally biased region" description="Polar residues" evidence="1">
    <location>
        <begin position="16"/>
        <end position="25"/>
    </location>
</feature>
<comment type="caution">
    <text evidence="2">The sequence shown here is derived from an EMBL/GenBank/DDBJ whole genome shotgun (WGS) entry which is preliminary data.</text>
</comment>
<organism evidence="2 3">
    <name type="scientific">Dryococelus australis</name>
    <dbReference type="NCBI Taxonomy" id="614101"/>
    <lineage>
        <taxon>Eukaryota</taxon>
        <taxon>Metazoa</taxon>
        <taxon>Ecdysozoa</taxon>
        <taxon>Arthropoda</taxon>
        <taxon>Hexapoda</taxon>
        <taxon>Insecta</taxon>
        <taxon>Pterygota</taxon>
        <taxon>Neoptera</taxon>
        <taxon>Polyneoptera</taxon>
        <taxon>Phasmatodea</taxon>
        <taxon>Verophasmatodea</taxon>
        <taxon>Anareolatae</taxon>
        <taxon>Phasmatidae</taxon>
        <taxon>Eurycanthinae</taxon>
        <taxon>Dryococelus</taxon>
    </lineage>
</organism>
<keyword evidence="3" id="KW-1185">Reference proteome</keyword>
<dbReference type="EMBL" id="JARBHB010000001">
    <property type="protein sequence ID" value="KAJ8896479.1"/>
    <property type="molecule type" value="Genomic_DNA"/>
</dbReference>
<evidence type="ECO:0000313" key="2">
    <source>
        <dbReference type="EMBL" id="KAJ8896479.1"/>
    </source>
</evidence>
<feature type="compositionally biased region" description="Basic and acidic residues" evidence="1">
    <location>
        <begin position="87"/>
        <end position="100"/>
    </location>
</feature>
<gene>
    <name evidence="2" type="ORF">PR048_001823</name>
</gene>
<reference evidence="2 3" key="1">
    <citation type="submission" date="2023-02" db="EMBL/GenBank/DDBJ databases">
        <title>LHISI_Scaffold_Assembly.</title>
        <authorList>
            <person name="Stuart O.P."/>
            <person name="Cleave R."/>
            <person name="Magrath M.J.L."/>
            <person name="Mikheyev A.S."/>
        </authorList>
    </citation>
    <scope>NUCLEOTIDE SEQUENCE [LARGE SCALE GENOMIC DNA]</scope>
    <source>
        <strain evidence="2">Daus_M_001</strain>
        <tissue evidence="2">Leg muscle</tissue>
    </source>
</reference>
<feature type="compositionally biased region" description="Basic and acidic residues" evidence="1">
    <location>
        <begin position="60"/>
        <end position="77"/>
    </location>
</feature>
<accession>A0ABQ9IIE4</accession>
<protein>
    <submittedName>
        <fullName evidence="2">Uncharacterized protein</fullName>
    </submittedName>
</protein>
<dbReference type="Proteomes" id="UP001159363">
    <property type="component" value="Chromosome 1"/>
</dbReference>
<evidence type="ECO:0000313" key="3">
    <source>
        <dbReference type="Proteomes" id="UP001159363"/>
    </source>
</evidence>
<name>A0ABQ9IIE4_9NEOP</name>
<feature type="region of interest" description="Disordered" evidence="1">
    <location>
        <begin position="1"/>
        <end position="100"/>
    </location>
</feature>
<feature type="compositionally biased region" description="Basic and acidic residues" evidence="1">
    <location>
        <begin position="1"/>
        <end position="14"/>
    </location>
</feature>
<evidence type="ECO:0000256" key="1">
    <source>
        <dbReference type="SAM" id="MobiDB-lite"/>
    </source>
</evidence>
<sequence>MGERGKLQIPEKTRQPAASSTTIPTYKNPGMAPPRIEPGSHGWEAGSLTTRPPRTPHAVSMERRRKEGAGETRDPRENPPTNGIVRQDSHLRKSGDPTGD</sequence>
<proteinExistence type="predicted"/>